<keyword evidence="2" id="KW-1185">Reference proteome</keyword>
<proteinExistence type="predicted"/>
<dbReference type="Proteomes" id="UP000784880">
    <property type="component" value="Unassembled WGS sequence"/>
</dbReference>
<organism evidence="1 2">
    <name type="scientific">Evansella tamaricis</name>
    <dbReference type="NCBI Taxonomy" id="2069301"/>
    <lineage>
        <taxon>Bacteria</taxon>
        <taxon>Bacillati</taxon>
        <taxon>Bacillota</taxon>
        <taxon>Bacilli</taxon>
        <taxon>Bacillales</taxon>
        <taxon>Bacillaceae</taxon>
        <taxon>Evansella</taxon>
    </lineage>
</organism>
<dbReference type="EMBL" id="JAHQCS010000174">
    <property type="protein sequence ID" value="MBU9714356.1"/>
    <property type="molecule type" value="Genomic_DNA"/>
</dbReference>
<evidence type="ECO:0000313" key="1">
    <source>
        <dbReference type="EMBL" id="MBU9714356.1"/>
    </source>
</evidence>
<gene>
    <name evidence="1" type="ORF">KS419_21680</name>
</gene>
<reference evidence="1 2" key="1">
    <citation type="submission" date="2021-06" db="EMBL/GenBank/DDBJ databases">
        <title>Bacillus sp. RD4P76, an endophyte from a halophyte.</title>
        <authorList>
            <person name="Sun J.-Q."/>
        </authorList>
    </citation>
    <scope>NUCLEOTIDE SEQUENCE [LARGE SCALE GENOMIC DNA]</scope>
    <source>
        <strain evidence="1 2">CGMCC 1.15917</strain>
    </source>
</reference>
<dbReference type="RefSeq" id="WP_217068855.1">
    <property type="nucleotide sequence ID" value="NZ_JAHQCS010000174.1"/>
</dbReference>
<name>A0ABS6JL84_9BACI</name>
<evidence type="ECO:0000313" key="2">
    <source>
        <dbReference type="Proteomes" id="UP000784880"/>
    </source>
</evidence>
<sequence>MRKNIFSVVLAAVVVIVFMIVFREPQEEASVFEGKSALELEREVEQLKEELAFYKNTIESSHDFNNEDVARSFTIVSSFLRSNSFEEVQGYFSDSVTFAETGDRHIISFSEDDLYEWTPYPSLELMDFAVEGDGIILYFEEELPEEYIYHWSIRLEEEEDWKINWITIDFDNPIFANP</sequence>
<comment type="caution">
    <text evidence="1">The sequence shown here is derived from an EMBL/GenBank/DDBJ whole genome shotgun (WGS) entry which is preliminary data.</text>
</comment>
<protein>
    <submittedName>
        <fullName evidence="1">Uncharacterized protein</fullName>
    </submittedName>
</protein>
<accession>A0ABS6JL84</accession>